<dbReference type="OrthoDB" id="4728575at2"/>
<accession>A0A2G5PIU8</accession>
<proteinExistence type="predicted"/>
<dbReference type="Pfam" id="PF10824">
    <property type="entry name" value="T7SS_ESX_EspC"/>
    <property type="match status" value="1"/>
</dbReference>
<organism evidence="1 2">
    <name type="scientific">Mycobacterium celatum</name>
    <dbReference type="NCBI Taxonomy" id="28045"/>
    <lineage>
        <taxon>Bacteria</taxon>
        <taxon>Bacillati</taxon>
        <taxon>Actinomycetota</taxon>
        <taxon>Actinomycetes</taxon>
        <taxon>Mycobacteriales</taxon>
        <taxon>Mycobacteriaceae</taxon>
        <taxon>Mycobacterium</taxon>
    </lineage>
</organism>
<evidence type="ECO:0000313" key="2">
    <source>
        <dbReference type="Proteomes" id="UP000230971"/>
    </source>
</evidence>
<comment type="caution">
    <text evidence="1">The sequence shown here is derived from an EMBL/GenBank/DDBJ whole genome shotgun (WGS) entry which is preliminary data.</text>
</comment>
<dbReference type="InterPro" id="IPR022536">
    <property type="entry name" value="EspC"/>
</dbReference>
<dbReference type="Proteomes" id="UP000230971">
    <property type="component" value="Unassembled WGS sequence"/>
</dbReference>
<dbReference type="AlphaFoldDB" id="A0A2G5PIU8"/>
<evidence type="ECO:0000313" key="1">
    <source>
        <dbReference type="EMBL" id="PIB78232.1"/>
    </source>
</evidence>
<dbReference type="EMBL" id="PDKV01000018">
    <property type="protein sequence ID" value="PIB78232.1"/>
    <property type="molecule type" value="Genomic_DNA"/>
</dbReference>
<sequence length="105" mass="10851">MTDPLQVTTEELHELSSKQQQAASLVGAASAAAQGVSSSMLVNHGVICAGTTAAVMMAEQTRSAASAGMQAVSTDLAEKLNMAATNYQCTDQHEAGKLDGQMHTR</sequence>
<protein>
    <submittedName>
        <fullName evidence="1">ESX-1 secretion-associated protein</fullName>
    </submittedName>
</protein>
<dbReference type="GO" id="GO:0009306">
    <property type="term" value="P:protein secretion"/>
    <property type="evidence" value="ECO:0007669"/>
    <property type="project" value="InterPro"/>
</dbReference>
<dbReference type="RefSeq" id="WP_084707038.1">
    <property type="nucleotide sequence ID" value="NZ_BBUN01000110.1"/>
</dbReference>
<gene>
    <name evidence="1" type="ORF">CQY23_15150</name>
</gene>
<name>A0A2G5PIU8_MYCCE</name>
<reference evidence="1 2" key="1">
    <citation type="journal article" date="2017" name="Infect. Genet. Evol.">
        <title>The new phylogeny of the genus Mycobacterium: The old and the news.</title>
        <authorList>
            <person name="Tortoli E."/>
            <person name="Fedrizzi T."/>
            <person name="Meehan C.J."/>
            <person name="Trovato A."/>
            <person name="Grottola A."/>
            <person name="Giacobazzi E."/>
            <person name="Serpini G.F."/>
            <person name="Tagliazucchi S."/>
            <person name="Fabio A."/>
            <person name="Bettua C."/>
            <person name="Bertorelli R."/>
            <person name="Frascaro F."/>
            <person name="De Sanctis V."/>
            <person name="Pecorari M."/>
            <person name="Jousson O."/>
            <person name="Segata N."/>
            <person name="Cirillo D.M."/>
        </authorList>
    </citation>
    <scope>NUCLEOTIDE SEQUENCE [LARGE SCALE GENOMIC DNA]</scope>
    <source>
        <strain evidence="1 2">NCTC 12882</strain>
    </source>
</reference>